<dbReference type="InterPro" id="IPR003313">
    <property type="entry name" value="AraC-bd"/>
</dbReference>
<organism evidence="5 6">
    <name type="scientific">Halanaerobium kushneri</name>
    <dbReference type="NCBI Taxonomy" id="56779"/>
    <lineage>
        <taxon>Bacteria</taxon>
        <taxon>Bacillati</taxon>
        <taxon>Bacillota</taxon>
        <taxon>Clostridia</taxon>
        <taxon>Halanaerobiales</taxon>
        <taxon>Halanaerobiaceae</taxon>
        <taxon>Halanaerobium</taxon>
    </lineage>
</organism>
<name>A0A1N6SS75_9FIRM</name>
<dbReference type="SUPFAM" id="SSF46689">
    <property type="entry name" value="Homeodomain-like"/>
    <property type="match status" value="2"/>
</dbReference>
<evidence type="ECO:0000313" key="6">
    <source>
        <dbReference type="Proteomes" id="UP000185669"/>
    </source>
</evidence>
<dbReference type="InterPro" id="IPR037923">
    <property type="entry name" value="HTH-like"/>
</dbReference>
<keyword evidence="6" id="KW-1185">Reference proteome</keyword>
<dbReference type="GO" id="GO:0043565">
    <property type="term" value="F:sequence-specific DNA binding"/>
    <property type="evidence" value="ECO:0007669"/>
    <property type="project" value="InterPro"/>
</dbReference>
<reference evidence="6" key="1">
    <citation type="submission" date="2017-01" db="EMBL/GenBank/DDBJ databases">
        <authorList>
            <person name="Varghese N."/>
            <person name="Submissions S."/>
        </authorList>
    </citation>
    <scope>NUCLEOTIDE SEQUENCE [LARGE SCALE GENOMIC DNA]</scope>
    <source>
        <strain evidence="6">ATCC 700103</strain>
    </source>
</reference>
<evidence type="ECO:0000259" key="4">
    <source>
        <dbReference type="PROSITE" id="PS01124"/>
    </source>
</evidence>
<dbReference type="PROSITE" id="PS00041">
    <property type="entry name" value="HTH_ARAC_FAMILY_1"/>
    <property type="match status" value="1"/>
</dbReference>
<dbReference type="SMART" id="SM00342">
    <property type="entry name" value="HTH_ARAC"/>
    <property type="match status" value="1"/>
</dbReference>
<gene>
    <name evidence="5" type="ORF">SAMN05421834_104126</name>
</gene>
<dbReference type="SUPFAM" id="SSF51215">
    <property type="entry name" value="Regulatory protein AraC"/>
    <property type="match status" value="1"/>
</dbReference>
<dbReference type="Pfam" id="PF12833">
    <property type="entry name" value="HTH_18"/>
    <property type="match status" value="1"/>
</dbReference>
<dbReference type="Gene3D" id="2.60.120.10">
    <property type="entry name" value="Jelly Rolls"/>
    <property type="match status" value="1"/>
</dbReference>
<protein>
    <submittedName>
        <fullName evidence="5">AraC-like ligand binding domain-containing protein</fullName>
    </submittedName>
</protein>
<keyword evidence="3" id="KW-0804">Transcription</keyword>
<dbReference type="EMBL" id="FTNC01000004">
    <property type="protein sequence ID" value="SIQ43877.1"/>
    <property type="molecule type" value="Genomic_DNA"/>
</dbReference>
<evidence type="ECO:0000256" key="1">
    <source>
        <dbReference type="ARBA" id="ARBA00023015"/>
    </source>
</evidence>
<dbReference type="InterPro" id="IPR014710">
    <property type="entry name" value="RmlC-like_jellyroll"/>
</dbReference>
<keyword evidence="1" id="KW-0805">Transcription regulation</keyword>
<dbReference type="RefSeq" id="WP_076544145.1">
    <property type="nucleotide sequence ID" value="NZ_FTNC01000004.1"/>
</dbReference>
<evidence type="ECO:0000256" key="3">
    <source>
        <dbReference type="ARBA" id="ARBA00023163"/>
    </source>
</evidence>
<dbReference type="GO" id="GO:0003700">
    <property type="term" value="F:DNA-binding transcription factor activity"/>
    <property type="evidence" value="ECO:0007669"/>
    <property type="project" value="InterPro"/>
</dbReference>
<sequence length="290" mass="34136">MLANQIKAKWISRYDYKAGWSFNEHYHSYFQIIYIISGSGSFYYKNIKKEAVSDKLFLIAPGESHKLIADQQITLKTLDIKFDINTTQFSDRLKKAAGEYSGLNQIKNLLEVIWNEGRKKQAFYQEINSSILLQILLKILRKFSLENSSKNIKSGSWDLEKNIENQVCKSFINYVEDNFKKDLFLKDIASELGYNQSYICQCFKECYDLTPMNFLYKFRIKKSAELLKKTDKSLAEIARETGFKTVHHFNRTFNKYQGKPPGEFRKEYLLAVRKDIYLADDFVNKDRLQK</sequence>
<dbReference type="AlphaFoldDB" id="A0A1N6SS75"/>
<dbReference type="STRING" id="56779.SAMN05421834_104126"/>
<keyword evidence="2" id="KW-0238">DNA-binding</keyword>
<dbReference type="InterPro" id="IPR009057">
    <property type="entry name" value="Homeodomain-like_sf"/>
</dbReference>
<dbReference type="PROSITE" id="PS01124">
    <property type="entry name" value="HTH_ARAC_FAMILY_2"/>
    <property type="match status" value="1"/>
</dbReference>
<dbReference type="PANTHER" id="PTHR43280:SF28">
    <property type="entry name" value="HTH-TYPE TRANSCRIPTIONAL ACTIVATOR RHAS"/>
    <property type="match status" value="1"/>
</dbReference>
<dbReference type="Gene3D" id="1.10.10.60">
    <property type="entry name" value="Homeodomain-like"/>
    <property type="match status" value="2"/>
</dbReference>
<accession>A0A1N6SS75</accession>
<feature type="domain" description="HTH araC/xylS-type" evidence="4">
    <location>
        <begin position="169"/>
        <end position="267"/>
    </location>
</feature>
<evidence type="ECO:0000313" key="5">
    <source>
        <dbReference type="EMBL" id="SIQ43877.1"/>
    </source>
</evidence>
<dbReference type="InterPro" id="IPR018060">
    <property type="entry name" value="HTH_AraC"/>
</dbReference>
<dbReference type="OrthoDB" id="9778008at2"/>
<dbReference type="Proteomes" id="UP000185669">
    <property type="component" value="Unassembled WGS sequence"/>
</dbReference>
<proteinExistence type="predicted"/>
<evidence type="ECO:0000256" key="2">
    <source>
        <dbReference type="ARBA" id="ARBA00023125"/>
    </source>
</evidence>
<dbReference type="InterPro" id="IPR018062">
    <property type="entry name" value="HTH_AraC-typ_CS"/>
</dbReference>
<dbReference type="Pfam" id="PF02311">
    <property type="entry name" value="AraC_binding"/>
    <property type="match status" value="1"/>
</dbReference>
<dbReference type="PANTHER" id="PTHR43280">
    <property type="entry name" value="ARAC-FAMILY TRANSCRIPTIONAL REGULATOR"/>
    <property type="match status" value="1"/>
</dbReference>